<organism evidence="2 3">
    <name type="scientific">Penicillium cosmopolitanum</name>
    <dbReference type="NCBI Taxonomy" id="1131564"/>
    <lineage>
        <taxon>Eukaryota</taxon>
        <taxon>Fungi</taxon>
        <taxon>Dikarya</taxon>
        <taxon>Ascomycota</taxon>
        <taxon>Pezizomycotina</taxon>
        <taxon>Eurotiomycetes</taxon>
        <taxon>Eurotiomycetidae</taxon>
        <taxon>Eurotiales</taxon>
        <taxon>Aspergillaceae</taxon>
        <taxon>Penicillium</taxon>
    </lineage>
</organism>
<keyword evidence="1" id="KW-0812">Transmembrane</keyword>
<keyword evidence="1" id="KW-0472">Membrane</keyword>
<accession>A0A9W9W1I6</accession>
<dbReference type="AlphaFoldDB" id="A0A9W9W1I6"/>
<reference evidence="2" key="1">
    <citation type="submission" date="2022-12" db="EMBL/GenBank/DDBJ databases">
        <authorList>
            <person name="Petersen C."/>
        </authorList>
    </citation>
    <scope>NUCLEOTIDE SEQUENCE</scope>
    <source>
        <strain evidence="2">IBT 29677</strain>
    </source>
</reference>
<evidence type="ECO:0000313" key="3">
    <source>
        <dbReference type="Proteomes" id="UP001147747"/>
    </source>
</evidence>
<sequence length="87" mass="9823">MAVTSYLSAPGFAYSMRRYFPYLESTAAWFGLDITHKYYYIVARAASPVCIGLGAWAAWWLTPHMAKRGEERLDPEDEALKKGVSDV</sequence>
<evidence type="ECO:0000313" key="2">
    <source>
        <dbReference type="EMBL" id="KAJ5396867.1"/>
    </source>
</evidence>
<keyword evidence="3" id="KW-1185">Reference proteome</keyword>
<proteinExistence type="predicted"/>
<dbReference type="GeneID" id="81368597"/>
<feature type="transmembrane region" description="Helical" evidence="1">
    <location>
        <begin position="38"/>
        <end position="62"/>
    </location>
</feature>
<keyword evidence="1" id="KW-1133">Transmembrane helix</keyword>
<dbReference type="Proteomes" id="UP001147747">
    <property type="component" value="Unassembled WGS sequence"/>
</dbReference>
<dbReference type="EMBL" id="JAPZBU010000006">
    <property type="protein sequence ID" value="KAJ5396867.1"/>
    <property type="molecule type" value="Genomic_DNA"/>
</dbReference>
<reference evidence="2" key="2">
    <citation type="journal article" date="2023" name="IMA Fungus">
        <title>Comparative genomic study of the Penicillium genus elucidates a diverse pangenome and 15 lateral gene transfer events.</title>
        <authorList>
            <person name="Petersen C."/>
            <person name="Sorensen T."/>
            <person name="Nielsen M.R."/>
            <person name="Sondergaard T.E."/>
            <person name="Sorensen J.L."/>
            <person name="Fitzpatrick D.A."/>
            <person name="Frisvad J.C."/>
            <person name="Nielsen K.L."/>
        </authorList>
    </citation>
    <scope>NUCLEOTIDE SEQUENCE</scope>
    <source>
        <strain evidence="2">IBT 29677</strain>
    </source>
</reference>
<dbReference type="OrthoDB" id="4331197at2759"/>
<comment type="caution">
    <text evidence="2">The sequence shown here is derived from an EMBL/GenBank/DDBJ whole genome shotgun (WGS) entry which is preliminary data.</text>
</comment>
<name>A0A9W9W1I6_9EURO</name>
<protein>
    <submittedName>
        <fullName evidence="2">Uncharacterized protein</fullName>
    </submittedName>
</protein>
<evidence type="ECO:0000256" key="1">
    <source>
        <dbReference type="SAM" id="Phobius"/>
    </source>
</evidence>
<gene>
    <name evidence="2" type="ORF">N7509_004980</name>
</gene>
<dbReference type="RefSeq" id="XP_056488919.1">
    <property type="nucleotide sequence ID" value="XM_056629617.1"/>
</dbReference>